<dbReference type="InterPro" id="IPR037066">
    <property type="entry name" value="Plug_dom_sf"/>
</dbReference>
<dbReference type="NCBIfam" id="TIGR04057">
    <property type="entry name" value="SusC_RagA_signa"/>
    <property type="match status" value="1"/>
</dbReference>
<evidence type="ECO:0000256" key="2">
    <source>
        <dbReference type="ARBA" id="ARBA00022448"/>
    </source>
</evidence>
<keyword evidence="6 7" id="KW-0998">Cell outer membrane</keyword>
<evidence type="ECO:0000256" key="5">
    <source>
        <dbReference type="ARBA" id="ARBA00023136"/>
    </source>
</evidence>
<dbReference type="Proteomes" id="UP000007590">
    <property type="component" value="Chromosome"/>
</dbReference>
<dbReference type="EMBL" id="CP003349">
    <property type="protein sequence ID" value="AFD05453.1"/>
    <property type="molecule type" value="Genomic_DNA"/>
</dbReference>
<protein>
    <submittedName>
        <fullName evidence="10">TonB-linked outer membrane protein, SusC/RagA family</fullName>
    </submittedName>
</protein>
<keyword evidence="8" id="KW-0732">Signal</keyword>
<keyword evidence="11" id="KW-1185">Reference proteome</keyword>
<dbReference type="AlphaFoldDB" id="H8KXN8"/>
<keyword evidence="4 7" id="KW-0812">Transmembrane</keyword>
<dbReference type="PROSITE" id="PS52016">
    <property type="entry name" value="TONB_DEPENDENT_REC_3"/>
    <property type="match status" value="1"/>
</dbReference>
<dbReference type="InterPro" id="IPR008969">
    <property type="entry name" value="CarboxyPept-like_regulatory"/>
</dbReference>
<dbReference type="NCBIfam" id="TIGR04056">
    <property type="entry name" value="OMP_RagA_SusC"/>
    <property type="match status" value="1"/>
</dbReference>
<dbReference type="GO" id="GO:0009279">
    <property type="term" value="C:cell outer membrane"/>
    <property type="evidence" value="ECO:0007669"/>
    <property type="project" value="UniProtKB-SubCell"/>
</dbReference>
<dbReference type="STRING" id="929556.Solca_0310"/>
<dbReference type="SUPFAM" id="SSF56935">
    <property type="entry name" value="Porins"/>
    <property type="match status" value="1"/>
</dbReference>
<dbReference type="InterPro" id="IPR039426">
    <property type="entry name" value="TonB-dep_rcpt-like"/>
</dbReference>
<evidence type="ECO:0000256" key="6">
    <source>
        <dbReference type="ARBA" id="ARBA00023237"/>
    </source>
</evidence>
<dbReference type="SUPFAM" id="SSF49464">
    <property type="entry name" value="Carboxypeptidase regulatory domain-like"/>
    <property type="match status" value="1"/>
</dbReference>
<evidence type="ECO:0000256" key="1">
    <source>
        <dbReference type="ARBA" id="ARBA00004571"/>
    </source>
</evidence>
<dbReference type="RefSeq" id="WP_014678681.1">
    <property type="nucleotide sequence ID" value="NC_017770.1"/>
</dbReference>
<dbReference type="KEGG" id="scn:Solca_0310"/>
<dbReference type="Gene3D" id="2.60.40.1120">
    <property type="entry name" value="Carboxypeptidase-like, regulatory domain"/>
    <property type="match status" value="1"/>
</dbReference>
<evidence type="ECO:0000259" key="9">
    <source>
        <dbReference type="Pfam" id="PF07715"/>
    </source>
</evidence>
<dbReference type="Gene3D" id="2.40.170.20">
    <property type="entry name" value="TonB-dependent receptor, beta-barrel domain"/>
    <property type="match status" value="1"/>
</dbReference>
<dbReference type="InterPro" id="IPR012910">
    <property type="entry name" value="Plug_dom"/>
</dbReference>
<comment type="subcellular location">
    <subcellularLocation>
        <location evidence="1 7">Cell outer membrane</location>
        <topology evidence="1 7">Multi-pass membrane protein</topology>
    </subcellularLocation>
</comment>
<organism evidence="10 11">
    <name type="scientific">Solitalea canadensis (strain ATCC 29591 / DSM 3403 / JCM 21819 / LMG 8368 / NBRC 15130 / NCIMB 12057 / USAM 9D)</name>
    <name type="common">Flexibacter canadensis</name>
    <dbReference type="NCBI Taxonomy" id="929556"/>
    <lineage>
        <taxon>Bacteria</taxon>
        <taxon>Pseudomonadati</taxon>
        <taxon>Bacteroidota</taxon>
        <taxon>Sphingobacteriia</taxon>
        <taxon>Sphingobacteriales</taxon>
        <taxon>Sphingobacteriaceae</taxon>
        <taxon>Solitalea</taxon>
    </lineage>
</organism>
<evidence type="ECO:0000256" key="7">
    <source>
        <dbReference type="PROSITE-ProRule" id="PRU01360"/>
    </source>
</evidence>
<sequence>MRKHVLCMLVLLLSTLGVMAQDVVVTGKVVTANNEPLPGVSVTVKGTTKGTATDGNGAYTVKAPSNATLTFNFIGYVGQEISVGSRTTINVTLKEDALNLEQVVVIGYGTQKKKDLTGAVAVVSSKDFESRPNTQFADVLSGKTAGVQVISPSGKPNAGFNIRIRGTSTVTSGSQPLYIVDGVPTTDTRSINPNDIENLTVLKDASAAAIYGASGSNGVVLITTKRGKTGETKIDFSAYGSTSSVWKRQDVLNADQYKSLMSELGYITDWSKYTANTDWQDEIFRNGAAQNYQLSASGGNDKTTYFFSGGWLKNDGVVRNNTMDRLNFKVSLDQKVNNWLTAGVNANFSKWHDVDITDNTGVARGGVLLGVQATPPVIGIYNTDGSFTGNPFKLSWENPVSSTDAPIQDYYNNRLLGNVYGEAKILPELKFRSSLGLDYTTTKYDYFLDPFRTDWGRANSGIGRTESNLNNYWISENTFTYNKTLGAKHDLTALAGFVASKNTWELTKMEVKGYAGTAVTTVNGGSTIVSSDGTKQEKSNASFISRLGYTYDNKYLFTANFRADASSVFGPNNKWGYFPSVSAGWRISEEDFFKNVSFINDLKLRAGWGLVGNDQIANYAWFGLINTGANYPIGGSILPGNYPGSIQNEDLKWEETVQTNIGLDVALLNSRISLSADAYVKNTKDLLLNLPVPTATGFDNGLINAGKVRNKGIEFILSTRNLVNKFKWSTDFNISFNRNEVIDVKGLPIYSGDIYDRGNASVVKEGLPLGSFYGYISEGVDPATGNMKYKDVNGNKSFDQGDRTVIGDANPDFIYGLTNTFSYKNWGLNLFLQGVQGNDILNASRIETEGLLDFKNQSAAVLKRWTKPGQITDIPKAEVNNKSNSEVSTRFIEDGSYLRVKSLTLSYDFTSAALKRLKLGTLRLYVTGENLLTFTNYKGFDPEVSVYGNSTEAKVANIAPGIDYGTYPQVRSYLFGVNLSF</sequence>
<keyword evidence="2 7" id="KW-0813">Transport</keyword>
<dbReference type="eggNOG" id="COG1629">
    <property type="taxonomic scope" value="Bacteria"/>
</dbReference>
<reference evidence="10" key="1">
    <citation type="submission" date="2012-02" db="EMBL/GenBank/DDBJ databases">
        <title>The complete genome of Solitalea canadensis DSM 3403.</title>
        <authorList>
            <consortium name="US DOE Joint Genome Institute (JGI-PGF)"/>
            <person name="Lucas S."/>
            <person name="Copeland A."/>
            <person name="Lapidus A."/>
            <person name="Glavina del Rio T."/>
            <person name="Dalin E."/>
            <person name="Tice H."/>
            <person name="Bruce D."/>
            <person name="Goodwin L."/>
            <person name="Pitluck S."/>
            <person name="Peters L."/>
            <person name="Ovchinnikova G."/>
            <person name="Lu M."/>
            <person name="Kyrpides N."/>
            <person name="Mavromatis K."/>
            <person name="Ivanova N."/>
            <person name="Brettin T."/>
            <person name="Detter J.C."/>
            <person name="Han C."/>
            <person name="Larimer F."/>
            <person name="Land M."/>
            <person name="Hauser L."/>
            <person name="Markowitz V."/>
            <person name="Cheng J.-F."/>
            <person name="Hugenholtz P."/>
            <person name="Woyke T."/>
            <person name="Wu D."/>
            <person name="Spring S."/>
            <person name="Schroeder M."/>
            <person name="Kopitz M."/>
            <person name="Brambilla E."/>
            <person name="Klenk H.-P."/>
            <person name="Eisen J.A."/>
        </authorList>
    </citation>
    <scope>NUCLEOTIDE SEQUENCE</scope>
    <source>
        <strain evidence="10">DSM 3403</strain>
    </source>
</reference>
<evidence type="ECO:0000256" key="3">
    <source>
        <dbReference type="ARBA" id="ARBA00022452"/>
    </source>
</evidence>
<evidence type="ECO:0000313" key="10">
    <source>
        <dbReference type="EMBL" id="AFD05453.1"/>
    </source>
</evidence>
<dbReference type="HOGENOM" id="CLU_004317_0_2_10"/>
<feature type="chain" id="PRO_5003615435" evidence="8">
    <location>
        <begin position="21"/>
        <end position="981"/>
    </location>
</feature>
<dbReference type="InterPro" id="IPR023997">
    <property type="entry name" value="TonB-dep_OMP_SusC/RagA_CS"/>
</dbReference>
<feature type="signal peptide" evidence="8">
    <location>
        <begin position="1"/>
        <end position="20"/>
    </location>
</feature>
<keyword evidence="5 7" id="KW-0472">Membrane</keyword>
<dbReference type="FunFam" id="2.170.130.10:FF:000008">
    <property type="entry name" value="SusC/RagA family TonB-linked outer membrane protein"/>
    <property type="match status" value="1"/>
</dbReference>
<dbReference type="Gene3D" id="2.170.130.10">
    <property type="entry name" value="TonB-dependent receptor, plug domain"/>
    <property type="match status" value="1"/>
</dbReference>
<keyword evidence="3 7" id="KW-1134">Transmembrane beta strand</keyword>
<name>H8KXN8_SOLCM</name>
<evidence type="ECO:0000256" key="8">
    <source>
        <dbReference type="SAM" id="SignalP"/>
    </source>
</evidence>
<proteinExistence type="inferred from homology"/>
<dbReference type="Pfam" id="PF13715">
    <property type="entry name" value="CarbopepD_reg_2"/>
    <property type="match status" value="1"/>
</dbReference>
<evidence type="ECO:0000256" key="4">
    <source>
        <dbReference type="ARBA" id="ARBA00022692"/>
    </source>
</evidence>
<evidence type="ECO:0000313" key="11">
    <source>
        <dbReference type="Proteomes" id="UP000007590"/>
    </source>
</evidence>
<dbReference type="InterPro" id="IPR023996">
    <property type="entry name" value="TonB-dep_OMP_SusC/RagA"/>
</dbReference>
<dbReference type="InterPro" id="IPR036942">
    <property type="entry name" value="Beta-barrel_TonB_sf"/>
</dbReference>
<gene>
    <name evidence="10" type="ordered locus">Solca_0310</name>
</gene>
<comment type="similarity">
    <text evidence="7">Belongs to the TonB-dependent receptor family.</text>
</comment>
<accession>H8KXN8</accession>
<feature type="domain" description="TonB-dependent receptor plug" evidence="9">
    <location>
        <begin position="112"/>
        <end position="219"/>
    </location>
</feature>
<dbReference type="Pfam" id="PF07715">
    <property type="entry name" value="Plug"/>
    <property type="match status" value="1"/>
</dbReference>
<dbReference type="OrthoDB" id="9768177at2"/>